<accession>A0ABS0CV78</accession>
<keyword evidence="5" id="KW-1278">Translocase</keyword>
<feature type="compositionally biased region" description="Basic and acidic residues" evidence="8">
    <location>
        <begin position="401"/>
        <end position="413"/>
    </location>
</feature>
<name>A0ABS0CV78_9NOCA</name>
<dbReference type="GO" id="GO:0016491">
    <property type="term" value="F:oxidoreductase activity"/>
    <property type="evidence" value="ECO:0007669"/>
    <property type="project" value="UniProtKB-KW"/>
</dbReference>
<dbReference type="InterPro" id="IPR007886">
    <property type="entry name" value="AlaDH/PNT_N"/>
</dbReference>
<evidence type="ECO:0000256" key="4">
    <source>
        <dbReference type="ARBA" id="ARBA00022857"/>
    </source>
</evidence>
<organism evidence="11 12">
    <name type="scientific">Nocardia amamiensis</name>
    <dbReference type="NCBI Taxonomy" id="404578"/>
    <lineage>
        <taxon>Bacteria</taxon>
        <taxon>Bacillati</taxon>
        <taxon>Actinomycetota</taxon>
        <taxon>Actinomycetes</taxon>
        <taxon>Mycobacteriales</taxon>
        <taxon>Nocardiaceae</taxon>
        <taxon>Nocardia</taxon>
    </lineage>
</organism>
<dbReference type="Pfam" id="PF05222">
    <property type="entry name" value="AlaDh_PNT_N"/>
    <property type="match status" value="1"/>
</dbReference>
<proteinExistence type="predicted"/>
<dbReference type="PANTHER" id="PTHR10160">
    <property type="entry name" value="NAD(P) TRANSHYDROGENASE"/>
    <property type="match status" value="1"/>
</dbReference>
<keyword evidence="12" id="KW-1185">Reference proteome</keyword>
<keyword evidence="6" id="KW-0520">NAD</keyword>
<protein>
    <recommendedName>
        <fullName evidence="2">proton-translocating NAD(P)(+) transhydrogenase</fullName>
        <ecNumber evidence="2">7.1.1.1</ecNumber>
    </recommendedName>
</protein>
<feature type="domain" description="Alanine dehydrogenase/pyridine nucleotide transhydrogenase NAD(H)-binding" evidence="9">
    <location>
        <begin position="157"/>
        <end position="319"/>
    </location>
</feature>
<evidence type="ECO:0000313" key="12">
    <source>
        <dbReference type="Proteomes" id="UP000702209"/>
    </source>
</evidence>
<dbReference type="NCBIfam" id="NF006942">
    <property type="entry name" value="PRK09424.1"/>
    <property type="match status" value="1"/>
</dbReference>
<keyword evidence="4" id="KW-0521">NADP</keyword>
<dbReference type="Pfam" id="PF01262">
    <property type="entry name" value="AlaDh_PNT_C"/>
    <property type="match status" value="1"/>
</dbReference>
<evidence type="ECO:0000313" key="11">
    <source>
        <dbReference type="EMBL" id="MBF6298693.1"/>
    </source>
</evidence>
<dbReference type="SMART" id="SM01002">
    <property type="entry name" value="AlaDh_PNT_C"/>
    <property type="match status" value="1"/>
</dbReference>
<evidence type="ECO:0000256" key="6">
    <source>
        <dbReference type="ARBA" id="ARBA00023027"/>
    </source>
</evidence>
<evidence type="ECO:0000256" key="7">
    <source>
        <dbReference type="ARBA" id="ARBA00048202"/>
    </source>
</evidence>
<evidence type="ECO:0000259" key="10">
    <source>
        <dbReference type="SMART" id="SM01003"/>
    </source>
</evidence>
<dbReference type="RefSeq" id="WP_195129990.1">
    <property type="nucleotide sequence ID" value="NZ_JADLQX010000009.1"/>
</dbReference>
<dbReference type="EMBL" id="JADLQX010000009">
    <property type="protein sequence ID" value="MBF6298693.1"/>
    <property type="molecule type" value="Genomic_DNA"/>
</dbReference>
<evidence type="ECO:0000256" key="3">
    <source>
        <dbReference type="ARBA" id="ARBA00022741"/>
    </source>
</evidence>
<feature type="domain" description="Alanine dehydrogenase/pyridine nucleotide transhydrogenase N-terminal" evidence="10">
    <location>
        <begin position="18"/>
        <end position="148"/>
    </location>
</feature>
<dbReference type="SUPFAM" id="SSF52283">
    <property type="entry name" value="Formate/glycerate dehydrogenase catalytic domain-like"/>
    <property type="match status" value="1"/>
</dbReference>
<dbReference type="SUPFAM" id="SSF51735">
    <property type="entry name" value="NAD(P)-binding Rossmann-fold domains"/>
    <property type="match status" value="1"/>
</dbReference>
<comment type="caution">
    <text evidence="11">The sequence shown here is derived from an EMBL/GenBank/DDBJ whole genome shotgun (WGS) entry which is preliminary data.</text>
</comment>
<gene>
    <name evidence="11" type="ORF">IU459_14245</name>
</gene>
<evidence type="ECO:0000256" key="2">
    <source>
        <dbReference type="ARBA" id="ARBA00012943"/>
    </source>
</evidence>
<reference evidence="11 12" key="1">
    <citation type="submission" date="2020-10" db="EMBL/GenBank/DDBJ databases">
        <title>Identification of Nocardia species via Next-generation sequencing and recognition of intraspecies genetic diversity.</title>
        <authorList>
            <person name="Li P."/>
            <person name="Li P."/>
            <person name="Lu B."/>
        </authorList>
    </citation>
    <scope>NUCLEOTIDE SEQUENCE [LARGE SCALE GENOMIC DNA]</scope>
    <source>
        <strain evidence="11 12">BJ06-0157</strain>
    </source>
</reference>
<evidence type="ECO:0000256" key="8">
    <source>
        <dbReference type="SAM" id="MobiDB-lite"/>
    </source>
</evidence>
<dbReference type="CDD" id="cd05304">
    <property type="entry name" value="Rubrum_tdh"/>
    <property type="match status" value="1"/>
</dbReference>
<feature type="compositionally biased region" description="Acidic residues" evidence="8">
    <location>
        <begin position="377"/>
        <end position="400"/>
    </location>
</feature>
<evidence type="ECO:0000256" key="5">
    <source>
        <dbReference type="ARBA" id="ARBA00022967"/>
    </source>
</evidence>
<dbReference type="EC" id="7.1.1.1" evidence="2"/>
<dbReference type="InterPro" id="IPR007698">
    <property type="entry name" value="AlaDH/PNT_NAD(H)-bd"/>
</dbReference>
<keyword evidence="3" id="KW-0547">Nucleotide-binding</keyword>
<comment type="catalytic activity">
    <reaction evidence="7">
        <text>NAD(+) + NADPH + H(+)(in) = NADH + NADP(+) + H(+)(out)</text>
        <dbReference type="Rhea" id="RHEA:47992"/>
        <dbReference type="ChEBI" id="CHEBI:15378"/>
        <dbReference type="ChEBI" id="CHEBI:57540"/>
        <dbReference type="ChEBI" id="CHEBI:57783"/>
        <dbReference type="ChEBI" id="CHEBI:57945"/>
        <dbReference type="ChEBI" id="CHEBI:58349"/>
        <dbReference type="EC" id="7.1.1.1"/>
    </reaction>
</comment>
<dbReference type="SMART" id="SM01003">
    <property type="entry name" value="AlaDh_PNT_N"/>
    <property type="match status" value="1"/>
</dbReference>
<dbReference type="Gene3D" id="3.40.50.720">
    <property type="entry name" value="NAD(P)-binding Rossmann-like Domain"/>
    <property type="match status" value="2"/>
</dbReference>
<sequence length="413" mass="42307">METTQSVGDPSPRGARVGVVRESAAGERRVALVPKIIPSLIKQGVEVVVEPGAGLGALIPDSAYEEAGASIGDPWSADVVVKVAPPSDDEVGKLSSGQTLIGFLAPRNAENQIGALQAAGVQAFAVEAIPRISRAQVMDALSSQANVAGYKAVLLAASESTRFFPMLTTAAGTVKPATVLVLGVGVAGLQALATAKRLGGRTTGYDVRPEVADQVRSVGAQWLDLGIDAAGEGGYARELTEEEKATQQQALEDAIKGFDVVITTALVPGRPAPRLVTAAAVQGMKPGSVIVDLAGETGGNCELTEPGEIVVKHEVTIASPLNLPATMPEHASELYSKNIAALLELMLVDGKLAPDFSDQVLADSCVTRTATAAAESAEPESAEPAESAEAEDAESAEAESAEAKDATEAKVES</sequence>
<dbReference type="Proteomes" id="UP000702209">
    <property type="component" value="Unassembled WGS sequence"/>
</dbReference>
<feature type="region of interest" description="Disordered" evidence="8">
    <location>
        <begin position="370"/>
        <end position="413"/>
    </location>
</feature>
<dbReference type="InterPro" id="IPR036291">
    <property type="entry name" value="NAD(P)-bd_dom_sf"/>
</dbReference>
<comment type="function">
    <text evidence="1">The transhydrogenation between NADH and NADP is coupled to respiration and ATP hydrolysis and functions as a proton pump across the membrane.</text>
</comment>
<keyword evidence="11" id="KW-0560">Oxidoreductase</keyword>
<evidence type="ECO:0000256" key="1">
    <source>
        <dbReference type="ARBA" id="ARBA00003943"/>
    </source>
</evidence>
<evidence type="ECO:0000259" key="9">
    <source>
        <dbReference type="SMART" id="SM01002"/>
    </source>
</evidence>
<dbReference type="PANTHER" id="PTHR10160:SF19">
    <property type="entry name" value="PROTON-TRANSLOCATING NAD(P)(+) TRANSHYDROGENASE"/>
    <property type="match status" value="1"/>
</dbReference>